<dbReference type="InterPro" id="IPR008966">
    <property type="entry name" value="Adhesion_dom_sf"/>
</dbReference>
<comment type="caution">
    <text evidence="2">The sequence shown here is derived from an EMBL/GenBank/DDBJ whole genome shotgun (WGS) entry which is preliminary data.</text>
</comment>
<reference evidence="2" key="1">
    <citation type="submission" date="2023-02" db="EMBL/GenBank/DDBJ databases">
        <title>Description of Herbaspirillum huttiense subsp. nephrolepsisexaltata and Herbaspirillum huttiense subsp. lycopersicon.</title>
        <authorList>
            <person name="Poudel M."/>
            <person name="Sharma A."/>
            <person name="Goss E."/>
            <person name="Tapia J.H."/>
            <person name="Harmon C.M."/>
            <person name="Jones J.B."/>
        </authorList>
    </citation>
    <scope>NUCLEOTIDE SEQUENCE</scope>
    <source>
        <strain evidence="2">NC40101</strain>
    </source>
</reference>
<proteinExistence type="predicted"/>
<gene>
    <name evidence="2" type="ORF">RJN63_10080</name>
</gene>
<dbReference type="EMBL" id="JAVRAA010000004">
    <property type="protein sequence ID" value="MDT0337175.1"/>
    <property type="molecule type" value="Genomic_DNA"/>
</dbReference>
<feature type="domain" description="Fimbrial-type adhesion" evidence="1">
    <location>
        <begin position="278"/>
        <end position="477"/>
    </location>
</feature>
<dbReference type="InterPro" id="IPR000259">
    <property type="entry name" value="Adhesion_dom_fimbrial"/>
</dbReference>
<organism evidence="2">
    <name type="scientific">Herbaspirillum huttiense subsp. nephrolepidis</name>
    <dbReference type="NCBI Taxonomy" id="3075126"/>
    <lineage>
        <taxon>Bacteria</taxon>
        <taxon>Pseudomonadati</taxon>
        <taxon>Pseudomonadota</taxon>
        <taxon>Betaproteobacteria</taxon>
        <taxon>Burkholderiales</taxon>
        <taxon>Oxalobacteraceae</taxon>
        <taxon>Herbaspirillum</taxon>
    </lineage>
</organism>
<dbReference type="GO" id="GO:0007155">
    <property type="term" value="P:cell adhesion"/>
    <property type="evidence" value="ECO:0007669"/>
    <property type="project" value="InterPro"/>
</dbReference>
<name>A0AAE4G8L4_9BURK</name>
<evidence type="ECO:0000259" key="1">
    <source>
        <dbReference type="Pfam" id="PF00419"/>
    </source>
</evidence>
<protein>
    <submittedName>
        <fullName evidence="2">Fimbrial protein</fullName>
    </submittedName>
</protein>
<accession>A0AAE4G8L4</accession>
<sequence>MSARPPDHARPGVTAPWVLPCPLHLLLALLALCLLSVPAEAICKRNNRIAYPFTPLSDGGSAQFWFGRINLASTVLQPAGTLLGSAVATAAEASGISGDTLLWTCDLADAGQISEVFSTNGDDRVGGFAEIGTQDGLPGFYRTWFPGVAIRLTHLRSGKVFSRYYQSARLENYDVDEASKKILIRARHLSPVKAEIARVSDLSPGTGTSNWCGDRPNNRLQTAVPYRCLQPNGYLMLRGPGYNRASGDMDDDGEDHATRFLFFGAANGIAFGMRQAATLSVLPSCVVQNVTPEVVFPTISEEELNQGETRQVEFTLAFRCDEGVNTRPPATAGTDDNQTAFGIQVSPGALAAARQLGYVNQDQGVRYLLSDYYGLDPSLAKGVGISLSDSDSQQPMQFLSSPLAGQGLSRPLPAGRNAGWYRLDASNASRCLPPAPAAPAYQFTVEKRLTATLQRLPGQAVAAGRVFATAYVIVKVQ</sequence>
<evidence type="ECO:0000313" key="2">
    <source>
        <dbReference type="EMBL" id="MDT0337175.1"/>
    </source>
</evidence>
<dbReference type="RefSeq" id="WP_310838312.1">
    <property type="nucleotide sequence ID" value="NZ_JAVLSM010000013.1"/>
</dbReference>
<dbReference type="InterPro" id="IPR011228">
    <property type="entry name" value="UCP029766"/>
</dbReference>
<dbReference type="GO" id="GO:0009289">
    <property type="term" value="C:pilus"/>
    <property type="evidence" value="ECO:0007669"/>
    <property type="project" value="InterPro"/>
</dbReference>
<dbReference type="Pfam" id="PF00419">
    <property type="entry name" value="Fimbrial"/>
    <property type="match status" value="1"/>
</dbReference>
<dbReference type="PIRSF" id="PIRSF029766">
    <property type="entry name" value="UCP029766"/>
    <property type="match status" value="1"/>
</dbReference>
<dbReference type="AlphaFoldDB" id="A0AAE4G8L4"/>
<dbReference type="SUPFAM" id="SSF49401">
    <property type="entry name" value="Bacterial adhesins"/>
    <property type="match status" value="1"/>
</dbReference>